<dbReference type="PROSITE" id="PS00166">
    <property type="entry name" value="ENOYL_COA_HYDRATASE"/>
    <property type="match status" value="1"/>
</dbReference>
<dbReference type="InterPro" id="IPR029045">
    <property type="entry name" value="ClpP/crotonase-like_dom_sf"/>
</dbReference>
<evidence type="ECO:0000256" key="2">
    <source>
        <dbReference type="RuleBase" id="RU003707"/>
    </source>
</evidence>
<dbReference type="InterPro" id="IPR018376">
    <property type="entry name" value="Enoyl-CoA_hyd/isom_CS"/>
</dbReference>
<comment type="similarity">
    <text evidence="1 2">Belongs to the enoyl-CoA hydratase/isomerase family.</text>
</comment>
<evidence type="ECO:0000313" key="4">
    <source>
        <dbReference type="Proteomes" id="UP000286415"/>
    </source>
</evidence>
<dbReference type="AlphaFoldDB" id="A0A419Q7U7"/>
<dbReference type="STRING" id="79923.A0A419Q7U7"/>
<dbReference type="FunCoup" id="A0A419Q7U7">
    <property type="interactions" value="1"/>
</dbReference>
<dbReference type="InParanoid" id="A0A419Q7U7"/>
<protein>
    <submittedName>
        <fullName evidence="3">3-hydroxypropionyl-coenzyme A dehydratase</fullName>
    </submittedName>
</protein>
<keyword evidence="4" id="KW-1185">Reference proteome</keyword>
<dbReference type="EMBL" id="NIRI02000010">
    <property type="protein sequence ID" value="KAG5454138.1"/>
    <property type="molecule type" value="Genomic_DNA"/>
</dbReference>
<proteinExistence type="inferred from homology"/>
<evidence type="ECO:0000313" key="3">
    <source>
        <dbReference type="EMBL" id="KAG5454138.1"/>
    </source>
</evidence>
<accession>A0A419Q7U7</accession>
<dbReference type="SUPFAM" id="SSF52096">
    <property type="entry name" value="ClpP/crotonase"/>
    <property type="match status" value="1"/>
</dbReference>
<name>A0A419Q7U7_CLOSI</name>
<gene>
    <name evidence="3" type="ORF">CSKR_105364</name>
</gene>
<sequence>MLRSLNRARWPGRAACLPTIKATANAVSTVITQRIGRLLLVGLNRPHRSNSIDRKTARDLCHVIRNEFEKDENILGGVLYGEGIDFCTGLDFDQLSDEGPDSFGDAKSVRPMGPTNFAFTKPLVAAITGRAIGGGLELALACDLRVAEEDSLLGLHPRKYCMPMMDMGAIRLPALIGLSRALDLTLTGRSLTASEALQFGLLNRVAKLGTAVGIAVQMVDTMCNLPGQAALRADRENLLQTYALRYDLEKVEFERALEALRSESHLGLKVYINELERPASRRK</sequence>
<dbReference type="PANTHER" id="PTHR43802">
    <property type="entry name" value="ENOYL-COA HYDRATASE"/>
    <property type="match status" value="1"/>
</dbReference>
<dbReference type="OrthoDB" id="448450at2759"/>
<evidence type="ECO:0000256" key="1">
    <source>
        <dbReference type="ARBA" id="ARBA00005254"/>
    </source>
</evidence>
<reference evidence="3 4" key="2">
    <citation type="journal article" date="2021" name="Genomics">
        <title>High-quality reference genome for Clonorchis sinensis.</title>
        <authorList>
            <person name="Young N.D."/>
            <person name="Stroehlein A.J."/>
            <person name="Kinkar L."/>
            <person name="Wang T."/>
            <person name="Sohn W.M."/>
            <person name="Chang B.C.H."/>
            <person name="Kaur P."/>
            <person name="Weisz D."/>
            <person name="Dudchenko O."/>
            <person name="Aiden E.L."/>
            <person name="Korhonen P.K."/>
            <person name="Gasser R.B."/>
        </authorList>
    </citation>
    <scope>NUCLEOTIDE SEQUENCE [LARGE SCALE GENOMIC DNA]</scope>
    <source>
        <strain evidence="3">Cs-k2</strain>
    </source>
</reference>
<organism evidence="3 4">
    <name type="scientific">Clonorchis sinensis</name>
    <name type="common">Chinese liver fluke</name>
    <dbReference type="NCBI Taxonomy" id="79923"/>
    <lineage>
        <taxon>Eukaryota</taxon>
        <taxon>Metazoa</taxon>
        <taxon>Spiralia</taxon>
        <taxon>Lophotrochozoa</taxon>
        <taxon>Platyhelminthes</taxon>
        <taxon>Trematoda</taxon>
        <taxon>Digenea</taxon>
        <taxon>Opisthorchiida</taxon>
        <taxon>Opisthorchiata</taxon>
        <taxon>Opisthorchiidae</taxon>
        <taxon>Clonorchis</taxon>
    </lineage>
</organism>
<dbReference type="Proteomes" id="UP000286415">
    <property type="component" value="Unassembled WGS sequence"/>
</dbReference>
<comment type="caution">
    <text evidence="3">The sequence shown here is derived from an EMBL/GenBank/DDBJ whole genome shotgun (WGS) entry which is preliminary data.</text>
</comment>
<dbReference type="Gene3D" id="3.90.226.10">
    <property type="entry name" value="2-enoyl-CoA Hydratase, Chain A, domain 1"/>
    <property type="match status" value="1"/>
</dbReference>
<dbReference type="Pfam" id="PF00378">
    <property type="entry name" value="ECH_1"/>
    <property type="match status" value="1"/>
</dbReference>
<dbReference type="InterPro" id="IPR001753">
    <property type="entry name" value="Enoyl-CoA_hydra/iso"/>
</dbReference>
<dbReference type="GO" id="GO:0003824">
    <property type="term" value="F:catalytic activity"/>
    <property type="evidence" value="ECO:0007669"/>
    <property type="project" value="InterPro"/>
</dbReference>
<dbReference type="PANTHER" id="PTHR43802:SF1">
    <property type="entry name" value="IP11341P-RELATED"/>
    <property type="match status" value="1"/>
</dbReference>
<dbReference type="CDD" id="cd06558">
    <property type="entry name" value="crotonase-like"/>
    <property type="match status" value="1"/>
</dbReference>
<reference evidence="3 4" key="1">
    <citation type="journal article" date="2018" name="Biotechnol. Adv.">
        <title>Improved genomic resources and new bioinformatic workflow for the carcinogenic parasite Clonorchis sinensis: Biotechnological implications.</title>
        <authorList>
            <person name="Wang D."/>
            <person name="Korhonen P.K."/>
            <person name="Gasser R.B."/>
            <person name="Young N.D."/>
        </authorList>
    </citation>
    <scope>NUCLEOTIDE SEQUENCE [LARGE SCALE GENOMIC DNA]</scope>
    <source>
        <strain evidence="3">Cs-k2</strain>
    </source>
</reference>